<evidence type="ECO:0000256" key="3">
    <source>
        <dbReference type="ARBA" id="ARBA00023136"/>
    </source>
</evidence>
<reference evidence="7" key="1">
    <citation type="submission" date="2016-10" db="EMBL/GenBank/DDBJ databases">
        <authorList>
            <person name="Varghese N."/>
            <person name="Submissions S."/>
        </authorList>
    </citation>
    <scope>NUCLEOTIDE SEQUENCE [LARGE SCALE GENOMIC DNA]</scope>
    <source>
        <strain evidence="7">CGMCC 1.10657</strain>
    </source>
</reference>
<evidence type="ECO:0000256" key="2">
    <source>
        <dbReference type="ARBA" id="ARBA00022989"/>
    </source>
</evidence>
<evidence type="ECO:0000313" key="7">
    <source>
        <dbReference type="Proteomes" id="UP000198658"/>
    </source>
</evidence>
<dbReference type="AlphaFoldDB" id="A0A1H3WWL3"/>
<protein>
    <submittedName>
        <fullName evidence="6">Predicted arabinose efflux permease, MFS family</fullName>
    </submittedName>
</protein>
<dbReference type="GO" id="GO:0022857">
    <property type="term" value="F:transmembrane transporter activity"/>
    <property type="evidence" value="ECO:0007669"/>
    <property type="project" value="InterPro"/>
</dbReference>
<dbReference type="InterPro" id="IPR036259">
    <property type="entry name" value="MFS_trans_sf"/>
</dbReference>
<feature type="domain" description="Major facilitator superfamily (MFS) profile" evidence="5">
    <location>
        <begin position="7"/>
        <end position="398"/>
    </location>
</feature>
<name>A0A1H3WWL3_9GAMM</name>
<dbReference type="Proteomes" id="UP000198658">
    <property type="component" value="Unassembled WGS sequence"/>
</dbReference>
<feature type="transmembrane region" description="Helical" evidence="4">
    <location>
        <begin position="74"/>
        <end position="92"/>
    </location>
</feature>
<feature type="transmembrane region" description="Helical" evidence="4">
    <location>
        <begin position="287"/>
        <end position="312"/>
    </location>
</feature>
<keyword evidence="1 4" id="KW-0812">Transmembrane</keyword>
<dbReference type="CDD" id="cd17355">
    <property type="entry name" value="MFS_YcxA_like"/>
    <property type="match status" value="1"/>
</dbReference>
<dbReference type="InterPro" id="IPR020846">
    <property type="entry name" value="MFS_dom"/>
</dbReference>
<dbReference type="SUPFAM" id="SSF103473">
    <property type="entry name" value="MFS general substrate transporter"/>
    <property type="match status" value="1"/>
</dbReference>
<feature type="transmembrane region" description="Helical" evidence="4">
    <location>
        <begin position="318"/>
        <end position="335"/>
    </location>
</feature>
<evidence type="ECO:0000313" key="6">
    <source>
        <dbReference type="EMBL" id="SDZ91556.1"/>
    </source>
</evidence>
<evidence type="ECO:0000256" key="1">
    <source>
        <dbReference type="ARBA" id="ARBA00022692"/>
    </source>
</evidence>
<dbReference type="PANTHER" id="PTHR11360:SF284">
    <property type="entry name" value="EG:103B4.3 PROTEIN-RELATED"/>
    <property type="match status" value="1"/>
</dbReference>
<dbReference type="InterPro" id="IPR050327">
    <property type="entry name" value="Proton-linked_MCT"/>
</dbReference>
<dbReference type="RefSeq" id="WP_139304825.1">
    <property type="nucleotide sequence ID" value="NZ_FNQO01000001.1"/>
</dbReference>
<evidence type="ECO:0000256" key="4">
    <source>
        <dbReference type="SAM" id="Phobius"/>
    </source>
</evidence>
<feature type="transmembrane region" description="Helical" evidence="4">
    <location>
        <begin position="253"/>
        <end position="275"/>
    </location>
</feature>
<dbReference type="PROSITE" id="PS50850">
    <property type="entry name" value="MFS"/>
    <property type="match status" value="1"/>
</dbReference>
<feature type="transmembrane region" description="Helical" evidence="4">
    <location>
        <begin position="134"/>
        <end position="155"/>
    </location>
</feature>
<evidence type="ECO:0000259" key="5">
    <source>
        <dbReference type="PROSITE" id="PS50850"/>
    </source>
</evidence>
<dbReference type="OrthoDB" id="3199327at2"/>
<proteinExistence type="predicted"/>
<dbReference type="InterPro" id="IPR011701">
    <property type="entry name" value="MFS"/>
</dbReference>
<dbReference type="Gene3D" id="1.20.1250.20">
    <property type="entry name" value="MFS general substrate transporter like domains"/>
    <property type="match status" value="2"/>
</dbReference>
<feature type="transmembrane region" description="Helical" evidence="4">
    <location>
        <begin position="98"/>
        <end position="122"/>
    </location>
</feature>
<dbReference type="PANTHER" id="PTHR11360">
    <property type="entry name" value="MONOCARBOXYLATE TRANSPORTER"/>
    <property type="match status" value="1"/>
</dbReference>
<keyword evidence="2 4" id="KW-1133">Transmembrane helix</keyword>
<dbReference type="EMBL" id="FNQO01000001">
    <property type="protein sequence ID" value="SDZ91556.1"/>
    <property type="molecule type" value="Genomic_DNA"/>
</dbReference>
<sequence>MNRIKSILPVLISACLLLLLSFGYRAGFGLFLAPMSAANGWGRDVFSLALAVQNLAWGLFAVFAGGLADRHGILKVLLAGAACYGLGMWLMADSTSGWAITSTAGLMVGAGVAGTAFGIVLPALARAVPEQRRAWALGIGTAAGSLGQFLLVPVMQQLIDWAGWYQALQFLGLSAILMSFCAIALVRYSAAPADGTDETALAKISLPELARRAFQVPSYTLLVFGFFVCGFHVAFITVHMPGYLVDLGFDPKVGAWSISLIGLCNVIGAYMAGVISSRYPMHKLLSLIYLGRVIAIAGFLAFPVTLASVLVFSASMGFLWLATVPPTSGLVARFFGTRYMTFLYGIVFFSHQLGSFSGVWLGGFLYETFGNYDGIWYAGILLGIVAAGLHWPIADRDHSPRLQVA</sequence>
<dbReference type="Pfam" id="PF07690">
    <property type="entry name" value="MFS_1"/>
    <property type="match status" value="1"/>
</dbReference>
<keyword evidence="3 4" id="KW-0472">Membrane</keyword>
<feature type="transmembrane region" description="Helical" evidence="4">
    <location>
        <begin position="167"/>
        <end position="186"/>
    </location>
</feature>
<dbReference type="STRING" id="658218.SAMN05216562_1184"/>
<feature type="transmembrane region" description="Helical" evidence="4">
    <location>
        <begin position="219"/>
        <end position="241"/>
    </location>
</feature>
<accession>A0A1H3WWL3</accession>
<organism evidence="6 7">
    <name type="scientific">Microbulbifer marinus</name>
    <dbReference type="NCBI Taxonomy" id="658218"/>
    <lineage>
        <taxon>Bacteria</taxon>
        <taxon>Pseudomonadati</taxon>
        <taxon>Pseudomonadota</taxon>
        <taxon>Gammaproteobacteria</taxon>
        <taxon>Cellvibrionales</taxon>
        <taxon>Microbulbiferaceae</taxon>
        <taxon>Microbulbifer</taxon>
    </lineage>
</organism>
<gene>
    <name evidence="6" type="ORF">SAMN05216562_1184</name>
</gene>
<keyword evidence="7" id="KW-1185">Reference proteome</keyword>
<feature type="transmembrane region" description="Helical" evidence="4">
    <location>
        <begin position="342"/>
        <end position="362"/>
    </location>
</feature>
<feature type="transmembrane region" description="Helical" evidence="4">
    <location>
        <begin position="374"/>
        <end position="393"/>
    </location>
</feature>
<feature type="transmembrane region" description="Helical" evidence="4">
    <location>
        <begin position="48"/>
        <end position="67"/>
    </location>
</feature>